<gene>
    <name evidence="1" type="ORF">VNO77_24033</name>
</gene>
<comment type="caution">
    <text evidence="1">The sequence shown here is derived from an EMBL/GenBank/DDBJ whole genome shotgun (WGS) entry which is preliminary data.</text>
</comment>
<dbReference type="AlphaFoldDB" id="A0AAN9QC86"/>
<sequence length="77" mass="8943">MTTLSCSLIRERSTIRSALSQTQEERHNPHPYLLLIKTRRNFLRLVLFPPAVSISTSEDYLKQSSQNRIASTKKRNN</sequence>
<accession>A0AAN9QC86</accession>
<evidence type="ECO:0000313" key="1">
    <source>
        <dbReference type="EMBL" id="KAK7329852.1"/>
    </source>
</evidence>
<dbReference type="EMBL" id="JAYMYQ010000005">
    <property type="protein sequence ID" value="KAK7329852.1"/>
    <property type="molecule type" value="Genomic_DNA"/>
</dbReference>
<organism evidence="1 2">
    <name type="scientific">Canavalia gladiata</name>
    <name type="common">Sword bean</name>
    <name type="synonym">Dolichos gladiatus</name>
    <dbReference type="NCBI Taxonomy" id="3824"/>
    <lineage>
        <taxon>Eukaryota</taxon>
        <taxon>Viridiplantae</taxon>
        <taxon>Streptophyta</taxon>
        <taxon>Embryophyta</taxon>
        <taxon>Tracheophyta</taxon>
        <taxon>Spermatophyta</taxon>
        <taxon>Magnoliopsida</taxon>
        <taxon>eudicotyledons</taxon>
        <taxon>Gunneridae</taxon>
        <taxon>Pentapetalae</taxon>
        <taxon>rosids</taxon>
        <taxon>fabids</taxon>
        <taxon>Fabales</taxon>
        <taxon>Fabaceae</taxon>
        <taxon>Papilionoideae</taxon>
        <taxon>50 kb inversion clade</taxon>
        <taxon>NPAAA clade</taxon>
        <taxon>indigoferoid/millettioid clade</taxon>
        <taxon>Phaseoleae</taxon>
        <taxon>Canavalia</taxon>
    </lineage>
</organism>
<reference evidence="1 2" key="1">
    <citation type="submission" date="2024-01" db="EMBL/GenBank/DDBJ databases">
        <title>The genomes of 5 underutilized Papilionoideae crops provide insights into root nodulation and disease resistanc.</title>
        <authorList>
            <person name="Jiang F."/>
        </authorList>
    </citation>
    <scope>NUCLEOTIDE SEQUENCE [LARGE SCALE GENOMIC DNA]</scope>
    <source>
        <strain evidence="1">LVBAO_FW01</strain>
        <tissue evidence="1">Leaves</tissue>
    </source>
</reference>
<name>A0AAN9QC86_CANGL</name>
<evidence type="ECO:0000313" key="2">
    <source>
        <dbReference type="Proteomes" id="UP001367508"/>
    </source>
</evidence>
<dbReference type="Proteomes" id="UP001367508">
    <property type="component" value="Unassembled WGS sequence"/>
</dbReference>
<keyword evidence="2" id="KW-1185">Reference proteome</keyword>
<protein>
    <submittedName>
        <fullName evidence="1">Uncharacterized protein</fullName>
    </submittedName>
</protein>
<proteinExistence type="predicted"/>